<dbReference type="InterPro" id="IPR039755">
    <property type="entry name" value="TBC1D23"/>
</dbReference>
<evidence type="ECO:0000313" key="4">
    <source>
        <dbReference type="Proteomes" id="UP001189429"/>
    </source>
</evidence>
<keyword evidence="4" id="KW-1185">Reference proteome</keyword>
<sequence length="189" mass="20740">MFCMPWFLTLFASKSPLKVTLQLWDRHLERADPPFFIFLAVGLLVHVEKAVLASEASVLPEVLTSLGLSSREDLETVWGLAEGLHSRTPASFASRLRRHALRPPRGGAAARGPPAEPKAAPGAARAGGGQEDPDDHEGAANRLERLERERCFFVLPEEVVGHCYPPSASEARRSWQPSPACPWRMVALT</sequence>
<dbReference type="InterPro" id="IPR035969">
    <property type="entry name" value="Rab-GAP_TBC_sf"/>
</dbReference>
<comment type="caution">
    <text evidence="3">The sequence shown here is derived from an EMBL/GenBank/DDBJ whole genome shotgun (WGS) entry which is preliminary data.</text>
</comment>
<dbReference type="Pfam" id="PF00566">
    <property type="entry name" value="RabGAP-TBC"/>
    <property type="match status" value="1"/>
</dbReference>
<name>A0ABN9V2S6_9DINO</name>
<evidence type="ECO:0000313" key="3">
    <source>
        <dbReference type="EMBL" id="CAK0866222.1"/>
    </source>
</evidence>
<dbReference type="Proteomes" id="UP001189429">
    <property type="component" value="Unassembled WGS sequence"/>
</dbReference>
<dbReference type="InterPro" id="IPR000195">
    <property type="entry name" value="Rab-GAP-TBC_dom"/>
</dbReference>
<dbReference type="EMBL" id="CAUYUJ010016516">
    <property type="protein sequence ID" value="CAK0866222.1"/>
    <property type="molecule type" value="Genomic_DNA"/>
</dbReference>
<proteinExistence type="predicted"/>
<protein>
    <recommendedName>
        <fullName evidence="2">Rab-GAP TBC domain-containing protein</fullName>
    </recommendedName>
</protein>
<evidence type="ECO:0000259" key="2">
    <source>
        <dbReference type="PROSITE" id="PS50086"/>
    </source>
</evidence>
<feature type="region of interest" description="Disordered" evidence="1">
    <location>
        <begin position="102"/>
        <end position="137"/>
    </location>
</feature>
<gene>
    <name evidence="3" type="ORF">PCOR1329_LOCUS53465</name>
</gene>
<dbReference type="SUPFAM" id="SSF47923">
    <property type="entry name" value="Ypt/Rab-GAP domain of gyp1p"/>
    <property type="match status" value="1"/>
</dbReference>
<reference evidence="3" key="1">
    <citation type="submission" date="2023-10" db="EMBL/GenBank/DDBJ databases">
        <authorList>
            <person name="Chen Y."/>
            <person name="Shah S."/>
            <person name="Dougan E. K."/>
            <person name="Thang M."/>
            <person name="Chan C."/>
        </authorList>
    </citation>
    <scope>NUCLEOTIDE SEQUENCE [LARGE SCALE GENOMIC DNA]</scope>
</reference>
<dbReference type="PANTHER" id="PTHR13297">
    <property type="entry name" value="TBC1 DOMAIN FAMILY MEMBER 23-RELATED"/>
    <property type="match status" value="1"/>
</dbReference>
<feature type="compositionally biased region" description="Low complexity" evidence="1">
    <location>
        <begin position="103"/>
        <end position="124"/>
    </location>
</feature>
<feature type="domain" description="Rab-GAP TBC" evidence="2">
    <location>
        <begin position="1"/>
        <end position="31"/>
    </location>
</feature>
<accession>A0ABN9V2S6</accession>
<dbReference type="Gene3D" id="1.10.472.80">
    <property type="entry name" value="Ypt/Rab-GAP domain of gyp1p, domain 3"/>
    <property type="match status" value="1"/>
</dbReference>
<dbReference type="PROSITE" id="PS50086">
    <property type="entry name" value="TBC_RABGAP"/>
    <property type="match status" value="1"/>
</dbReference>
<dbReference type="PANTHER" id="PTHR13297:SF5">
    <property type="entry name" value="TBC1 DOMAIN FAMILY MEMBER 23"/>
    <property type="match status" value="1"/>
</dbReference>
<organism evidence="3 4">
    <name type="scientific">Prorocentrum cordatum</name>
    <dbReference type="NCBI Taxonomy" id="2364126"/>
    <lineage>
        <taxon>Eukaryota</taxon>
        <taxon>Sar</taxon>
        <taxon>Alveolata</taxon>
        <taxon>Dinophyceae</taxon>
        <taxon>Prorocentrales</taxon>
        <taxon>Prorocentraceae</taxon>
        <taxon>Prorocentrum</taxon>
    </lineage>
</organism>
<evidence type="ECO:0000256" key="1">
    <source>
        <dbReference type="SAM" id="MobiDB-lite"/>
    </source>
</evidence>